<comment type="similarity">
    <text evidence="1 6">Belongs to the iron/ascorbate-dependent oxidoreductase family.</text>
</comment>
<evidence type="ECO:0000313" key="9">
    <source>
        <dbReference type="Proteomes" id="UP001367508"/>
    </source>
</evidence>
<keyword evidence="4 6" id="KW-0560">Oxidoreductase</keyword>
<dbReference type="Pfam" id="PF03171">
    <property type="entry name" value="2OG-FeII_Oxy"/>
    <property type="match status" value="1"/>
</dbReference>
<evidence type="ECO:0000256" key="1">
    <source>
        <dbReference type="ARBA" id="ARBA00008056"/>
    </source>
</evidence>
<evidence type="ECO:0000313" key="8">
    <source>
        <dbReference type="EMBL" id="KAK7331428.1"/>
    </source>
</evidence>
<dbReference type="Gene3D" id="2.60.120.330">
    <property type="entry name" value="B-lactam Antibiotic, Isopenicillin N Synthase, Chain"/>
    <property type="match status" value="1"/>
</dbReference>
<evidence type="ECO:0000256" key="3">
    <source>
        <dbReference type="ARBA" id="ARBA00022896"/>
    </source>
</evidence>
<evidence type="ECO:0000256" key="2">
    <source>
        <dbReference type="ARBA" id="ARBA00022723"/>
    </source>
</evidence>
<keyword evidence="9" id="KW-1185">Reference proteome</keyword>
<accession>A0AAN9QHA5</accession>
<gene>
    <name evidence="8" type="ORF">VNO77_25653</name>
</gene>
<dbReference type="GO" id="GO:0046872">
    <property type="term" value="F:metal ion binding"/>
    <property type="evidence" value="ECO:0007669"/>
    <property type="project" value="UniProtKB-KW"/>
</dbReference>
<dbReference type="InterPro" id="IPR026992">
    <property type="entry name" value="DIOX_N"/>
</dbReference>
<keyword evidence="2 6" id="KW-0479">Metal-binding</keyword>
<dbReference type="Proteomes" id="UP001367508">
    <property type="component" value="Unassembled WGS sequence"/>
</dbReference>
<organism evidence="8 9">
    <name type="scientific">Canavalia gladiata</name>
    <name type="common">Sword bean</name>
    <name type="synonym">Dolichos gladiatus</name>
    <dbReference type="NCBI Taxonomy" id="3824"/>
    <lineage>
        <taxon>Eukaryota</taxon>
        <taxon>Viridiplantae</taxon>
        <taxon>Streptophyta</taxon>
        <taxon>Embryophyta</taxon>
        <taxon>Tracheophyta</taxon>
        <taxon>Spermatophyta</taxon>
        <taxon>Magnoliopsida</taxon>
        <taxon>eudicotyledons</taxon>
        <taxon>Gunneridae</taxon>
        <taxon>Pentapetalae</taxon>
        <taxon>rosids</taxon>
        <taxon>fabids</taxon>
        <taxon>Fabales</taxon>
        <taxon>Fabaceae</taxon>
        <taxon>Papilionoideae</taxon>
        <taxon>50 kb inversion clade</taxon>
        <taxon>NPAAA clade</taxon>
        <taxon>indigoferoid/millettioid clade</taxon>
        <taxon>Phaseoleae</taxon>
        <taxon>Canavalia</taxon>
    </lineage>
</organism>
<sequence>MVSSEVARSECSEAALSVQELIKKPLISVPKRYIQQHNHEPSFHDETICHAIPTISMKNLIHGEATELELEKLNSACRDWGFFQLVEHGISPLMLETLKDEIEGFFKLPLEEKMKYKIRPGDVEGYGTVIISEDQKLDWGDRIFMKINPISIRKPYLLPEFPSSLRSILESYIVELQNVGMVLVGLMGKALKIKEKELEVFEDGRQSMRMTYYPPCPQPELVMGLTPHSDTTGITILNQVNGVNSLQIKKDGIWIPVNVTSHALIVNIGDIMEIMSNGAYKSVEHRVTANSEKERISIAMFFSPKLESEIGPVVSLSNGENPPLYKRIKMEKYFKEILSRKREGKSYLELMKITNENITNATI</sequence>
<keyword evidence="5 6" id="KW-0408">Iron</keyword>
<keyword evidence="3" id="KW-0847">Vitamin C</keyword>
<reference evidence="8 9" key="1">
    <citation type="submission" date="2024-01" db="EMBL/GenBank/DDBJ databases">
        <title>The genomes of 5 underutilized Papilionoideae crops provide insights into root nodulation and disease resistanc.</title>
        <authorList>
            <person name="Jiang F."/>
        </authorList>
    </citation>
    <scope>NUCLEOTIDE SEQUENCE [LARGE SCALE GENOMIC DNA]</scope>
    <source>
        <strain evidence="8">LVBAO_FW01</strain>
        <tissue evidence="8">Leaves</tissue>
    </source>
</reference>
<evidence type="ECO:0000256" key="6">
    <source>
        <dbReference type="RuleBase" id="RU003682"/>
    </source>
</evidence>
<comment type="caution">
    <text evidence="8">The sequence shown here is derived from an EMBL/GenBank/DDBJ whole genome shotgun (WGS) entry which is preliminary data.</text>
</comment>
<dbReference type="GO" id="GO:0031418">
    <property type="term" value="F:L-ascorbic acid binding"/>
    <property type="evidence" value="ECO:0007669"/>
    <property type="project" value="UniProtKB-KW"/>
</dbReference>
<dbReference type="PROSITE" id="PS51471">
    <property type="entry name" value="FE2OG_OXY"/>
    <property type="match status" value="1"/>
</dbReference>
<proteinExistence type="inferred from homology"/>
<evidence type="ECO:0000256" key="4">
    <source>
        <dbReference type="ARBA" id="ARBA00023002"/>
    </source>
</evidence>
<dbReference type="InterPro" id="IPR027443">
    <property type="entry name" value="IPNS-like_sf"/>
</dbReference>
<feature type="domain" description="Fe2OG dioxygenase" evidence="7">
    <location>
        <begin position="204"/>
        <end position="304"/>
    </location>
</feature>
<name>A0AAN9QHA5_CANGL</name>
<dbReference type="GO" id="GO:0016491">
    <property type="term" value="F:oxidoreductase activity"/>
    <property type="evidence" value="ECO:0007669"/>
    <property type="project" value="UniProtKB-KW"/>
</dbReference>
<dbReference type="SUPFAM" id="SSF51197">
    <property type="entry name" value="Clavaminate synthase-like"/>
    <property type="match status" value="1"/>
</dbReference>
<evidence type="ECO:0000259" key="7">
    <source>
        <dbReference type="PROSITE" id="PS51471"/>
    </source>
</evidence>
<dbReference type="AlphaFoldDB" id="A0AAN9QHA5"/>
<dbReference type="InterPro" id="IPR044861">
    <property type="entry name" value="IPNS-like_FE2OG_OXY"/>
</dbReference>
<dbReference type="PANTHER" id="PTHR47991">
    <property type="entry name" value="OXOGLUTARATE/IRON-DEPENDENT DIOXYGENASE"/>
    <property type="match status" value="1"/>
</dbReference>
<dbReference type="FunFam" id="2.60.120.330:FF:000001">
    <property type="entry name" value="Protein SRG1"/>
    <property type="match status" value="1"/>
</dbReference>
<protein>
    <recommendedName>
        <fullName evidence="7">Fe2OG dioxygenase domain-containing protein</fullName>
    </recommendedName>
</protein>
<dbReference type="InterPro" id="IPR050295">
    <property type="entry name" value="Plant_2OG-oxidoreductases"/>
</dbReference>
<evidence type="ECO:0000256" key="5">
    <source>
        <dbReference type="ARBA" id="ARBA00023004"/>
    </source>
</evidence>
<dbReference type="Pfam" id="PF14226">
    <property type="entry name" value="DIOX_N"/>
    <property type="match status" value="1"/>
</dbReference>
<dbReference type="EMBL" id="JAYMYQ010000005">
    <property type="protein sequence ID" value="KAK7331428.1"/>
    <property type="molecule type" value="Genomic_DNA"/>
</dbReference>
<dbReference type="InterPro" id="IPR005123">
    <property type="entry name" value="Oxoglu/Fe-dep_dioxygenase_dom"/>
</dbReference>